<dbReference type="Gene3D" id="2.60.40.1240">
    <property type="match status" value="1"/>
</dbReference>
<name>A0ABN3Z833_BACA1</name>
<feature type="signal peptide" evidence="3">
    <location>
        <begin position="1"/>
        <end position="18"/>
    </location>
</feature>
<keyword evidence="1 3" id="KW-0732">Signal</keyword>
<feature type="domain" description="DUF4352" evidence="4">
    <location>
        <begin position="57"/>
        <end position="183"/>
    </location>
</feature>
<dbReference type="InterPro" id="IPR029051">
    <property type="entry name" value="DUF4352"/>
</dbReference>
<dbReference type="EMBL" id="CP002207">
    <property type="protein sequence ID" value="ADP31702.1"/>
    <property type="molecule type" value="Genomic_DNA"/>
</dbReference>
<evidence type="ECO:0000313" key="6">
    <source>
        <dbReference type="Proteomes" id="UP000006867"/>
    </source>
</evidence>
<keyword evidence="5" id="KW-0449">Lipoprotein</keyword>
<feature type="chain" id="PRO_5047474169" evidence="3">
    <location>
        <begin position="19"/>
        <end position="197"/>
    </location>
</feature>
<protein>
    <submittedName>
        <fullName evidence="5">Lipoprotein</fullName>
    </submittedName>
</protein>
<proteinExistence type="predicted"/>
<reference evidence="5 6" key="1">
    <citation type="journal article" date="2011" name="Front. Microbiol.">
        <title>Genomic signatures of strain selection and enhancement in Bacillus atrophaeus var. globigii, a historical biowarfare simulant.</title>
        <authorList>
            <person name="Gibbons H.S."/>
            <person name="Broomall S.M."/>
            <person name="McNew L.A."/>
            <person name="Daligault H."/>
            <person name="Chapman C."/>
            <person name="Bruce D."/>
            <person name="Karavis M."/>
            <person name="Krepps M."/>
            <person name="McGregor P.A."/>
            <person name="Hong C."/>
            <person name="Park K.H."/>
            <person name="Akmal A."/>
            <person name="Feldman A."/>
            <person name="Lin J.S."/>
            <person name="Chang W.E."/>
            <person name="Higgs B.W."/>
            <person name="Demirev P."/>
            <person name="Lindquist J."/>
            <person name="Liem A."/>
            <person name="Fochler E."/>
            <person name="Read T.D."/>
            <person name="Tapia R."/>
            <person name="Johnson S."/>
            <person name="Bishop-Lilly K.A."/>
            <person name="Detter C."/>
            <person name="Han C."/>
            <person name="Sozhamannan S."/>
            <person name="Rosenzweig C.N."/>
            <person name="Skowronski E.W."/>
        </authorList>
    </citation>
    <scope>NUCLEOTIDE SEQUENCE [LARGE SCALE GENOMIC DNA]</scope>
    <source>
        <strain evidence="5 6">1942</strain>
    </source>
</reference>
<keyword evidence="6" id="KW-1185">Reference proteome</keyword>
<gene>
    <name evidence="5" type="ordered locus">BATR1942_03740</name>
</gene>
<dbReference type="RefSeq" id="WP_003327502.1">
    <property type="nucleotide sequence ID" value="NC_014639.1"/>
</dbReference>
<dbReference type="PROSITE" id="PS51257">
    <property type="entry name" value="PROKAR_LIPOPROTEIN"/>
    <property type="match status" value="1"/>
</dbReference>
<sequence length="197" mass="22282">MKKVLLLLFMLTIGLALTACSQSNDASAEQKEEKKASEKKEETTKDKTENKTDEEVHKIGETFKAMNTNFSVNKIYTAQKGEYKVKLSEEKERSLQKNEEFLIAEVTIENKGEKSIDYSILGFELKDGKDKTILPNIVSTPDIDTYIQAGNLASDKKVTGTISFVVPKGEKDLTLVYKPSFFDLTKEENIHYLITLR</sequence>
<evidence type="ECO:0000256" key="1">
    <source>
        <dbReference type="ARBA" id="ARBA00022729"/>
    </source>
</evidence>
<feature type="compositionally biased region" description="Basic and acidic residues" evidence="2">
    <location>
        <begin position="28"/>
        <end position="54"/>
    </location>
</feature>
<evidence type="ECO:0000256" key="2">
    <source>
        <dbReference type="SAM" id="MobiDB-lite"/>
    </source>
</evidence>
<dbReference type="InterPro" id="IPR029050">
    <property type="entry name" value="Immunoprotect_excell_Ig-like"/>
</dbReference>
<evidence type="ECO:0000313" key="5">
    <source>
        <dbReference type="EMBL" id="ADP31702.1"/>
    </source>
</evidence>
<accession>A0ABN3Z833</accession>
<dbReference type="Pfam" id="PF11611">
    <property type="entry name" value="DUF4352"/>
    <property type="match status" value="1"/>
</dbReference>
<dbReference type="Proteomes" id="UP000006867">
    <property type="component" value="Chromosome"/>
</dbReference>
<evidence type="ECO:0000256" key="3">
    <source>
        <dbReference type="SAM" id="SignalP"/>
    </source>
</evidence>
<organism evidence="5 6">
    <name type="scientific">Bacillus atrophaeus (strain 1942)</name>
    <dbReference type="NCBI Taxonomy" id="720555"/>
    <lineage>
        <taxon>Bacteria</taxon>
        <taxon>Bacillati</taxon>
        <taxon>Bacillota</taxon>
        <taxon>Bacilli</taxon>
        <taxon>Bacillales</taxon>
        <taxon>Bacillaceae</taxon>
        <taxon>Bacillus</taxon>
    </lineage>
</organism>
<evidence type="ECO:0000259" key="4">
    <source>
        <dbReference type="Pfam" id="PF11611"/>
    </source>
</evidence>
<feature type="region of interest" description="Disordered" evidence="2">
    <location>
        <begin position="24"/>
        <end position="54"/>
    </location>
</feature>